<protein>
    <submittedName>
        <fullName evidence="2">Uncharacterized protein</fullName>
    </submittedName>
</protein>
<name>A0A8T0G683_CERPU</name>
<sequence length="53" mass="5792">MSDHRVISLSRCSYLFLLFLMKLVDIAALNFKSTVSSSSCTASFQSSRLSNAG</sequence>
<keyword evidence="1" id="KW-0472">Membrane</keyword>
<dbReference type="AlphaFoldDB" id="A0A8T0G683"/>
<dbReference type="EMBL" id="CM026433">
    <property type="protein sequence ID" value="KAG0553368.1"/>
    <property type="molecule type" value="Genomic_DNA"/>
</dbReference>
<keyword evidence="1" id="KW-1133">Transmembrane helix</keyword>
<comment type="caution">
    <text evidence="2">The sequence shown here is derived from an EMBL/GenBank/DDBJ whole genome shotgun (WGS) entry which is preliminary data.</text>
</comment>
<gene>
    <name evidence="2" type="ORF">KC19_12G005900</name>
</gene>
<reference evidence="2" key="1">
    <citation type="submission" date="2020-06" db="EMBL/GenBank/DDBJ databases">
        <title>WGS assembly of Ceratodon purpureus strain R40.</title>
        <authorList>
            <person name="Carey S.B."/>
            <person name="Jenkins J."/>
            <person name="Shu S."/>
            <person name="Lovell J.T."/>
            <person name="Sreedasyam A."/>
            <person name="Maumus F."/>
            <person name="Tiley G.P."/>
            <person name="Fernandez-Pozo N."/>
            <person name="Barry K."/>
            <person name="Chen C."/>
            <person name="Wang M."/>
            <person name="Lipzen A."/>
            <person name="Daum C."/>
            <person name="Saski C.A."/>
            <person name="Payton A.C."/>
            <person name="Mcbreen J.C."/>
            <person name="Conrad R.E."/>
            <person name="Kollar L.M."/>
            <person name="Olsson S."/>
            <person name="Huttunen S."/>
            <person name="Landis J.B."/>
            <person name="Wickett N.J."/>
            <person name="Johnson M.G."/>
            <person name="Rensing S.A."/>
            <person name="Grimwood J."/>
            <person name="Schmutz J."/>
            <person name="Mcdaniel S.F."/>
        </authorList>
    </citation>
    <scope>NUCLEOTIDE SEQUENCE</scope>
    <source>
        <strain evidence="2">R40</strain>
    </source>
</reference>
<feature type="transmembrane region" description="Helical" evidence="1">
    <location>
        <begin position="12"/>
        <end position="31"/>
    </location>
</feature>
<evidence type="ECO:0000313" key="2">
    <source>
        <dbReference type="EMBL" id="KAG0553368.1"/>
    </source>
</evidence>
<evidence type="ECO:0000256" key="1">
    <source>
        <dbReference type="SAM" id="Phobius"/>
    </source>
</evidence>
<dbReference type="Proteomes" id="UP000822688">
    <property type="component" value="Chromosome 12"/>
</dbReference>
<keyword evidence="1" id="KW-0812">Transmembrane</keyword>
<organism evidence="2 3">
    <name type="scientific">Ceratodon purpureus</name>
    <name type="common">Fire moss</name>
    <name type="synonym">Dicranum purpureum</name>
    <dbReference type="NCBI Taxonomy" id="3225"/>
    <lineage>
        <taxon>Eukaryota</taxon>
        <taxon>Viridiplantae</taxon>
        <taxon>Streptophyta</taxon>
        <taxon>Embryophyta</taxon>
        <taxon>Bryophyta</taxon>
        <taxon>Bryophytina</taxon>
        <taxon>Bryopsida</taxon>
        <taxon>Dicranidae</taxon>
        <taxon>Pseudoditrichales</taxon>
        <taxon>Ditrichaceae</taxon>
        <taxon>Ceratodon</taxon>
    </lineage>
</organism>
<keyword evidence="3" id="KW-1185">Reference proteome</keyword>
<evidence type="ECO:0000313" key="3">
    <source>
        <dbReference type="Proteomes" id="UP000822688"/>
    </source>
</evidence>
<accession>A0A8T0G683</accession>
<proteinExistence type="predicted"/>